<gene>
    <name evidence="2" type="ORF">D3H65_12265</name>
</gene>
<evidence type="ECO:0000256" key="1">
    <source>
        <dbReference type="SAM" id="SignalP"/>
    </source>
</evidence>
<dbReference type="AlphaFoldDB" id="A0A3B7MNT2"/>
<dbReference type="KEGG" id="pseg:D3H65_12265"/>
<feature type="signal peptide" evidence="1">
    <location>
        <begin position="1"/>
        <end position="19"/>
    </location>
</feature>
<accession>A0A3B7MNT2</accession>
<feature type="chain" id="PRO_5017759448" description="DUF928 domain-containing protein" evidence="1">
    <location>
        <begin position="20"/>
        <end position="369"/>
    </location>
</feature>
<protein>
    <recommendedName>
        <fullName evidence="4">DUF928 domain-containing protein</fullName>
    </recommendedName>
</protein>
<evidence type="ECO:0008006" key="4">
    <source>
        <dbReference type="Google" id="ProtNLM"/>
    </source>
</evidence>
<evidence type="ECO:0000313" key="3">
    <source>
        <dbReference type="Proteomes" id="UP000263900"/>
    </source>
</evidence>
<sequence>MKKILFIIAFFILSWSSHAQVVLNLQLPPMGLTIKPQLWNLSLINTSAQDMQVRIEMVMTDVRNNQRVLTGTSKLILLPKGIKQVQLNDVLPITYNSGSPGYAVDPSPEGFLPIGLFNICYTAIKVGSDYVDRLGEECETIEIEPISPPQLMIPLDEEQVEITRPFFAWIPPSPFNTLNSLLYDWVLVEVQATQSPADALQQNVPVLSRQNISYTNFQYPLSSPELDTSKLYAWRITAKNNLAPIGNSEVWSFRVRQNQPDTVVGMGTGYFAKLHREEDAAFTICTGVLRFEYINELNSAAVNLRLFDISSASRKPVTLDSTAQRVRIGQNFIQVDLRETSNMINKHMYLLEVENVRGEKGYLKFEYRE</sequence>
<dbReference type="InterPro" id="IPR013783">
    <property type="entry name" value="Ig-like_fold"/>
</dbReference>
<name>A0A3B7MNT2_9BACT</name>
<dbReference type="EMBL" id="CP032157">
    <property type="protein sequence ID" value="AXY74710.1"/>
    <property type="molecule type" value="Genomic_DNA"/>
</dbReference>
<dbReference type="RefSeq" id="WP_119050593.1">
    <property type="nucleotide sequence ID" value="NZ_CP032157.1"/>
</dbReference>
<dbReference type="Gene3D" id="2.60.40.10">
    <property type="entry name" value="Immunoglobulins"/>
    <property type="match status" value="1"/>
</dbReference>
<evidence type="ECO:0000313" key="2">
    <source>
        <dbReference type="EMBL" id="AXY74710.1"/>
    </source>
</evidence>
<dbReference type="OrthoDB" id="9809727at2"/>
<keyword evidence="3" id="KW-1185">Reference proteome</keyword>
<keyword evidence="1" id="KW-0732">Signal</keyword>
<reference evidence="2 3" key="1">
    <citation type="submission" date="2018-09" db="EMBL/GenBank/DDBJ databases">
        <title>Genome sequencing of strain 6GH32-13.</title>
        <authorList>
            <person name="Weon H.-Y."/>
            <person name="Heo J."/>
            <person name="Kwon S.-W."/>
        </authorList>
    </citation>
    <scope>NUCLEOTIDE SEQUENCE [LARGE SCALE GENOMIC DNA]</scope>
    <source>
        <strain evidence="2 3">5GH32-13</strain>
    </source>
</reference>
<proteinExistence type="predicted"/>
<dbReference type="Proteomes" id="UP000263900">
    <property type="component" value="Chromosome"/>
</dbReference>
<organism evidence="2 3">
    <name type="scientific">Paraflavitalea soli</name>
    <dbReference type="NCBI Taxonomy" id="2315862"/>
    <lineage>
        <taxon>Bacteria</taxon>
        <taxon>Pseudomonadati</taxon>
        <taxon>Bacteroidota</taxon>
        <taxon>Chitinophagia</taxon>
        <taxon>Chitinophagales</taxon>
        <taxon>Chitinophagaceae</taxon>
        <taxon>Paraflavitalea</taxon>
    </lineage>
</organism>